<comment type="caution">
    <text evidence="1">The sequence shown here is derived from an EMBL/GenBank/DDBJ whole genome shotgun (WGS) entry which is preliminary data.</text>
</comment>
<reference evidence="1 2" key="1">
    <citation type="submission" date="2009-11" db="EMBL/GenBank/DDBJ databases">
        <authorList>
            <person name="Weinstock G."/>
            <person name="Sodergren E."/>
            <person name="Clifton S."/>
            <person name="Fulton L."/>
            <person name="Fulton B."/>
            <person name="Courtney L."/>
            <person name="Fronick C."/>
            <person name="Harrison M."/>
            <person name="Strong C."/>
            <person name="Farmer C."/>
            <person name="Delahaunty K."/>
            <person name="Markovic C."/>
            <person name="Hall O."/>
            <person name="Minx P."/>
            <person name="Tomlinson C."/>
            <person name="Mitreva M."/>
            <person name="Nelson J."/>
            <person name="Hou S."/>
            <person name="Wollam A."/>
            <person name="Pepin K.H."/>
            <person name="Johnson M."/>
            <person name="Bhonagiri V."/>
            <person name="Nash W.E."/>
            <person name="Warren W."/>
            <person name="Chinwalla A."/>
            <person name="Mardis E.R."/>
            <person name="Wilson R.K."/>
        </authorList>
    </citation>
    <scope>NUCLEOTIDE SEQUENCE [LARGE SCALE GENOMIC DNA]</scope>
    <source>
        <strain evidence="1 2">F0302</strain>
    </source>
</reference>
<dbReference type="HOGENOM" id="CLU_2956820_0_0_10"/>
<accession>D1QTX1</accession>
<sequence>MFHTTFAFALKNNYLCRREGGNTLSLFSYLHADRRVKSMKTACNMRQMTLQLASFHHAF</sequence>
<organism evidence="1 2">
    <name type="scientific">Segatella oris F0302</name>
    <dbReference type="NCBI Taxonomy" id="649760"/>
    <lineage>
        <taxon>Bacteria</taxon>
        <taxon>Pseudomonadati</taxon>
        <taxon>Bacteroidota</taxon>
        <taxon>Bacteroidia</taxon>
        <taxon>Bacteroidales</taxon>
        <taxon>Prevotellaceae</taxon>
        <taxon>Segatella</taxon>
    </lineage>
</organism>
<proteinExistence type="predicted"/>
<name>D1QTX1_9BACT</name>
<gene>
    <name evidence="1" type="ORF">HMPREF0971_02452</name>
</gene>
<evidence type="ECO:0000313" key="2">
    <source>
        <dbReference type="Proteomes" id="UP000004079"/>
    </source>
</evidence>
<dbReference type="AlphaFoldDB" id="D1QTX1"/>
<dbReference type="EMBL" id="ACUZ02000039">
    <property type="protein sequence ID" value="EFB31301.1"/>
    <property type="molecule type" value="Genomic_DNA"/>
</dbReference>
<dbReference type="Proteomes" id="UP000004079">
    <property type="component" value="Unassembled WGS sequence"/>
</dbReference>
<evidence type="ECO:0000313" key="1">
    <source>
        <dbReference type="EMBL" id="EFB31301.1"/>
    </source>
</evidence>
<protein>
    <submittedName>
        <fullName evidence="1">Uncharacterized protein</fullName>
    </submittedName>
</protein>